<dbReference type="Pfam" id="PF00144">
    <property type="entry name" value="Beta-lactamase"/>
    <property type="match status" value="1"/>
</dbReference>
<dbReference type="SUPFAM" id="SSF56601">
    <property type="entry name" value="beta-lactamase/transpeptidase-like"/>
    <property type="match status" value="1"/>
</dbReference>
<gene>
    <name evidence="3" type="ORF">ACK2TP_13880</name>
</gene>
<dbReference type="GO" id="GO:0016787">
    <property type="term" value="F:hydrolase activity"/>
    <property type="evidence" value="ECO:0007669"/>
    <property type="project" value="UniProtKB-KW"/>
</dbReference>
<accession>A0ABW9KPN0</accession>
<dbReference type="EMBL" id="JBJYXY010000001">
    <property type="protein sequence ID" value="MFN2976855.1"/>
    <property type="molecule type" value="Genomic_DNA"/>
</dbReference>
<proteinExistence type="predicted"/>
<feature type="signal peptide" evidence="1">
    <location>
        <begin position="1"/>
        <end position="22"/>
    </location>
</feature>
<dbReference type="Proteomes" id="UP001634747">
    <property type="component" value="Unassembled WGS sequence"/>
</dbReference>
<dbReference type="PANTHER" id="PTHR43283:SF18">
    <property type="match status" value="1"/>
</dbReference>
<keyword evidence="3" id="KW-0378">Hydrolase</keyword>
<keyword evidence="4" id="KW-1185">Reference proteome</keyword>
<sequence>MRAALRCGLGALAAGAMLSAAAADAQVLHRLDGTTLSAAEAQRVADRELDANHVTGAEIAVLNGGKVVWTYAHGLRHRADATVAGDVNQPMTPETNTWAGSITKSVFATYVMQLAEQKKLELDVPVAKQLPKPLNEYEAYRESASELVKDPQWQRVTSRMLLAHAGGFSNLMLFTEQDKKLHLHSKPGTEFRYSGDGMNVVQFLVEQQQGKPLDVLMQEAIFGPLGMSQTSEIWQKRFSENQADRFDKDEKFHARTQRFPARASGNMSTSAVDMGKFLEALLAGRIVSRKTADRMFTPYLRITSVHEFPVAGDAAEGDEAKRVGLAYGMGWGLLTRTRYGPAFFKEGHGDGAQNYLICFRRSGDCMVILTNSDNGELAFRPLLEQILGDTETPWEWEGYTPEAIARARASGS</sequence>
<dbReference type="Gene3D" id="3.40.710.10">
    <property type="entry name" value="DD-peptidase/beta-lactamase superfamily"/>
    <property type="match status" value="1"/>
</dbReference>
<evidence type="ECO:0000259" key="2">
    <source>
        <dbReference type="Pfam" id="PF00144"/>
    </source>
</evidence>
<dbReference type="InterPro" id="IPR012338">
    <property type="entry name" value="Beta-lactam/transpept-like"/>
</dbReference>
<feature type="chain" id="PRO_5045656773" evidence="1">
    <location>
        <begin position="23"/>
        <end position="412"/>
    </location>
</feature>
<name>A0ABW9KPN0_9BACT</name>
<dbReference type="InterPro" id="IPR001466">
    <property type="entry name" value="Beta-lactam-related"/>
</dbReference>
<dbReference type="RefSeq" id="WP_263414960.1">
    <property type="nucleotide sequence ID" value="NZ_BAABBH010000001.1"/>
</dbReference>
<comment type="caution">
    <text evidence="3">The sequence shown here is derived from an EMBL/GenBank/DDBJ whole genome shotgun (WGS) entry which is preliminary data.</text>
</comment>
<keyword evidence="1" id="KW-0732">Signal</keyword>
<organism evidence="3 4">
    <name type="scientific">Terriglobus aquaticus</name>
    <dbReference type="NCBI Taxonomy" id="940139"/>
    <lineage>
        <taxon>Bacteria</taxon>
        <taxon>Pseudomonadati</taxon>
        <taxon>Acidobacteriota</taxon>
        <taxon>Terriglobia</taxon>
        <taxon>Terriglobales</taxon>
        <taxon>Acidobacteriaceae</taxon>
        <taxon>Terriglobus</taxon>
    </lineage>
</organism>
<reference evidence="3 4" key="1">
    <citation type="submission" date="2024-12" db="EMBL/GenBank/DDBJ databases">
        <authorList>
            <person name="Lee Y."/>
        </authorList>
    </citation>
    <scope>NUCLEOTIDE SEQUENCE [LARGE SCALE GENOMIC DNA]</scope>
    <source>
        <strain evidence="3 4">03SUJ4</strain>
    </source>
</reference>
<evidence type="ECO:0000313" key="3">
    <source>
        <dbReference type="EMBL" id="MFN2976855.1"/>
    </source>
</evidence>
<dbReference type="PANTHER" id="PTHR43283">
    <property type="entry name" value="BETA-LACTAMASE-RELATED"/>
    <property type="match status" value="1"/>
</dbReference>
<feature type="domain" description="Beta-lactamase-related" evidence="2">
    <location>
        <begin position="43"/>
        <end position="376"/>
    </location>
</feature>
<evidence type="ECO:0000256" key="1">
    <source>
        <dbReference type="SAM" id="SignalP"/>
    </source>
</evidence>
<protein>
    <submittedName>
        <fullName evidence="3">Serine hydrolase domain-containing protein</fullName>
        <ecNumber evidence="3">3.-.-.-</ecNumber>
    </submittedName>
</protein>
<dbReference type="InterPro" id="IPR050789">
    <property type="entry name" value="Diverse_Enzym_Activities"/>
</dbReference>
<dbReference type="EC" id="3.-.-.-" evidence="3"/>
<evidence type="ECO:0000313" key="4">
    <source>
        <dbReference type="Proteomes" id="UP001634747"/>
    </source>
</evidence>